<gene>
    <name evidence="3" type="primary">LOC100206382</name>
</gene>
<organism evidence="2 3">
    <name type="scientific">Hydra vulgaris</name>
    <name type="common">Hydra</name>
    <name type="synonym">Hydra attenuata</name>
    <dbReference type="NCBI Taxonomy" id="6087"/>
    <lineage>
        <taxon>Eukaryota</taxon>
        <taxon>Metazoa</taxon>
        <taxon>Cnidaria</taxon>
        <taxon>Hydrozoa</taxon>
        <taxon>Hydroidolina</taxon>
        <taxon>Anthoathecata</taxon>
        <taxon>Aplanulata</taxon>
        <taxon>Hydridae</taxon>
        <taxon>Hydra</taxon>
    </lineage>
</organism>
<accession>A0ABM4BEF8</accession>
<dbReference type="PANTHER" id="PTHR21844">
    <property type="entry name" value="AKT1 SUBSTRATE 1 PROTEIN"/>
    <property type="match status" value="1"/>
</dbReference>
<reference evidence="3" key="2">
    <citation type="submission" date="2025-08" db="UniProtKB">
        <authorList>
            <consortium name="RefSeq"/>
        </authorList>
    </citation>
    <scope>IDENTIFICATION</scope>
</reference>
<dbReference type="GeneID" id="100206382"/>
<dbReference type="Pfam" id="PF15798">
    <property type="entry name" value="PRAS"/>
    <property type="match status" value="1"/>
</dbReference>
<evidence type="ECO:0000256" key="1">
    <source>
        <dbReference type="SAM" id="MobiDB-lite"/>
    </source>
</evidence>
<reference evidence="2" key="1">
    <citation type="submission" date="2025-05" db="UniProtKB">
        <authorList>
            <consortium name="RefSeq"/>
        </authorList>
    </citation>
    <scope>NUCLEOTIDE SEQUENCE [LARGE SCALE GENOMIC DNA]</scope>
</reference>
<dbReference type="RefSeq" id="XP_065647347.1">
    <property type="nucleotide sequence ID" value="XM_065791275.1"/>
</dbReference>
<evidence type="ECO:0000313" key="2">
    <source>
        <dbReference type="Proteomes" id="UP001652625"/>
    </source>
</evidence>
<keyword evidence="2" id="KW-1185">Reference proteome</keyword>
<dbReference type="Proteomes" id="UP001652625">
    <property type="component" value="Chromosome 02"/>
</dbReference>
<feature type="compositionally biased region" description="Polar residues" evidence="1">
    <location>
        <begin position="314"/>
        <end position="323"/>
    </location>
</feature>
<feature type="region of interest" description="Disordered" evidence="1">
    <location>
        <begin position="238"/>
        <end position="275"/>
    </location>
</feature>
<dbReference type="InterPro" id="IPR026682">
    <property type="entry name" value="AKT1S1"/>
</dbReference>
<proteinExistence type="predicted"/>
<dbReference type="PANTHER" id="PTHR21844:SF2">
    <property type="entry name" value="PROLINE-RICH AKT1 SUBSTRATE 1"/>
    <property type="match status" value="1"/>
</dbReference>
<protein>
    <submittedName>
        <fullName evidence="3">Uncharacterized protein LOC100206382 isoform X2</fullName>
    </submittedName>
</protein>
<name>A0ABM4BEF8_HYDVU</name>
<feature type="region of interest" description="Disordered" evidence="1">
    <location>
        <begin position="291"/>
        <end position="323"/>
    </location>
</feature>
<sequence>MEKFFCKCANVTINILSIKNSNIEIKDLVHIEDVENIIRPFFKNKLIEVVPATNGIEVAQNILLLQRSVNGWKVSLCLNCGCYTHATNQDQRFLVSENLDHGKSKYSEILNSKNFSKILKFKLMNEESNTTQKIHFKELSKTYEQLEAFFKKAILLEEDAVRERIRMYTANQLEELQDFKLRASNEKDTLKNSIKRFEDPDEYESLFGLDAGTKSIIRGSNNKFQNLYNEKTYSTDTLNTSTNSNSSHFQESKSQKLTQTKSRSPIKRSDSNNDDFFDFEGFHDSKSYETFVESDDDSSGDTASLESSGGGFSMQITSQGTNSSERMYATSVPVSIQMFNSRKHSYEPYDEDDLDELSPSPSHIADSIKALAKSVQDSTAMFGELPRTRFNTIPYSLR</sequence>
<feature type="compositionally biased region" description="Low complexity" evidence="1">
    <location>
        <begin position="238"/>
        <end position="247"/>
    </location>
</feature>
<evidence type="ECO:0000313" key="3">
    <source>
        <dbReference type="RefSeq" id="XP_065647347.1"/>
    </source>
</evidence>